<protein>
    <submittedName>
        <fullName evidence="1">Uncharacterized protein</fullName>
    </submittedName>
</protein>
<accession>A0AAV4SCF2</accession>
<dbReference type="EMBL" id="BPLR01009282">
    <property type="protein sequence ID" value="GIY30831.1"/>
    <property type="molecule type" value="Genomic_DNA"/>
</dbReference>
<gene>
    <name evidence="1" type="ORF">CEXT_656141</name>
</gene>
<evidence type="ECO:0000313" key="2">
    <source>
        <dbReference type="Proteomes" id="UP001054945"/>
    </source>
</evidence>
<comment type="caution">
    <text evidence="1">The sequence shown here is derived from an EMBL/GenBank/DDBJ whole genome shotgun (WGS) entry which is preliminary data.</text>
</comment>
<reference evidence="1 2" key="1">
    <citation type="submission" date="2021-06" db="EMBL/GenBank/DDBJ databases">
        <title>Caerostris extrusa draft genome.</title>
        <authorList>
            <person name="Kono N."/>
            <person name="Arakawa K."/>
        </authorList>
    </citation>
    <scope>NUCLEOTIDE SEQUENCE [LARGE SCALE GENOMIC DNA]</scope>
</reference>
<keyword evidence="2" id="KW-1185">Reference proteome</keyword>
<name>A0AAV4SCF2_CAEEX</name>
<sequence>MVVWHFLNDNKKVEVLKSRFLLPPIVRYSYPHKCCFWHTSPFKQVTLWTMHADDNCISSLPVLLAPLALHSTTKCKSLSFPNLCISLPQMQNFENSMNKLAIFMQAPFVVIATS</sequence>
<proteinExistence type="predicted"/>
<dbReference type="Proteomes" id="UP001054945">
    <property type="component" value="Unassembled WGS sequence"/>
</dbReference>
<organism evidence="1 2">
    <name type="scientific">Caerostris extrusa</name>
    <name type="common">Bark spider</name>
    <name type="synonym">Caerostris bankana</name>
    <dbReference type="NCBI Taxonomy" id="172846"/>
    <lineage>
        <taxon>Eukaryota</taxon>
        <taxon>Metazoa</taxon>
        <taxon>Ecdysozoa</taxon>
        <taxon>Arthropoda</taxon>
        <taxon>Chelicerata</taxon>
        <taxon>Arachnida</taxon>
        <taxon>Araneae</taxon>
        <taxon>Araneomorphae</taxon>
        <taxon>Entelegynae</taxon>
        <taxon>Araneoidea</taxon>
        <taxon>Araneidae</taxon>
        <taxon>Caerostris</taxon>
    </lineage>
</organism>
<evidence type="ECO:0000313" key="1">
    <source>
        <dbReference type="EMBL" id="GIY30831.1"/>
    </source>
</evidence>
<dbReference type="AlphaFoldDB" id="A0AAV4SCF2"/>